<keyword evidence="7" id="KW-0862">Zinc</keyword>
<evidence type="ECO:0000256" key="1">
    <source>
        <dbReference type="ARBA" id="ARBA00004123"/>
    </source>
</evidence>
<feature type="region of interest" description="Disordered" evidence="12">
    <location>
        <begin position="1334"/>
        <end position="1387"/>
    </location>
</feature>
<feature type="compositionally biased region" description="Basic and acidic residues" evidence="12">
    <location>
        <begin position="1007"/>
        <end position="1017"/>
    </location>
</feature>
<keyword evidence="6" id="KW-0479">Metal-binding</keyword>
<dbReference type="PANTHER" id="PTHR19376:SF11">
    <property type="entry name" value="DNA-DIRECTED RNA POLYMERASE I SUBUNIT RPA1"/>
    <property type="match status" value="1"/>
</dbReference>
<dbReference type="Pfam" id="PF04983">
    <property type="entry name" value="RNA_pol_Rpb1_3"/>
    <property type="match status" value="1"/>
</dbReference>
<dbReference type="Pfam" id="PF05000">
    <property type="entry name" value="RNA_pol_Rpb1_4"/>
    <property type="match status" value="1"/>
</dbReference>
<dbReference type="VEuPathDB" id="ToxoDB:TGME49_244880"/>
<dbReference type="SMART" id="SM00663">
    <property type="entry name" value="RPOLA_N"/>
    <property type="match status" value="1"/>
</dbReference>
<dbReference type="CDD" id="cd01435">
    <property type="entry name" value="RNAP_I_RPA1_N"/>
    <property type="match status" value="1"/>
</dbReference>
<evidence type="ECO:0000256" key="5">
    <source>
        <dbReference type="ARBA" id="ARBA00022695"/>
    </source>
</evidence>
<dbReference type="GO" id="GO:0003677">
    <property type="term" value="F:DNA binding"/>
    <property type="evidence" value="ECO:0007669"/>
    <property type="project" value="InterPro"/>
</dbReference>
<sequence>MYDANATICSSVHSASLTLFSQDEVRALSSCKISDTNVFLDPHASSSSLSATFTAARGGGPVAVSGGLHDSRLGSLDGREICETCGCRSDCPGHLGHIDLALPVFQPIFLPSLVKVLKLSCLHCERLRVSTPAASLFVKAFELLQLGCFDEVEEASRCASSALRAPTRGGSAGLALPQSQRVAVLRIFRKIEEELQRRAGADAPLAASREAPASPAKGAQASVEFEDLEERASPGETRRKTRETQAAVTEKDEAKEQQRVARLLSESTDFEKEKTRLLLHSFGSDISATAWQVATWRKLRDLLWTRAAASSVCANCGRSSAVTFHVAQQATGVEMRWKWTGQPPFDKNSALFSFLRNATPRREEEGEGRKKSDAKDDAAALFDERCLTYGKSGRAIGKLHLHAFQLMPMLQNVFKNSVDRRLLHCLFPMSIQLSSSCFFISSLPVSANKFRPPLAGGAAFGREGGGGMPLLHPRTATLLELLKVNEKVQFALAIMRHPDPTGALENPESLAELFGCAVGGKAETEPEQEPARKKKLAAEPGSDDAPAAKVSAAKSAVASILSPEEQEKLKEFVLVHAAGNAAWLTSYAVQLQQKVNEIVDKTKAEKPLTAPAGIRQWMERKAGTIRQKLMGKRVNYAARTVLAPDALIATNEVGVPLDFAMKLSIPEKVTPRNVHVLSEMVINGPHKHPGALAIMDDAGNLFNLEFLSPATRRAKAHQLLLSASASASALSGSSADMPTTNGSFTVYRHVLDGDAVLMNRQPSLHRVSLMGHFVKITRGVSSVYHINDYLVRNNLLHLLVERSAARTSRKTVKSDSGSEADEASAQRRKPGKKKSLVHFSGLFKKKAKLAKLAEEEHRTTHHDEEPGLTKENVFRLNFVNCSSYNADFDGDEMNMHLPQDHLARAEAAYILNADCHFLVPKSGEPLRGLIQDLCLAGCLLTARDTFLDIHSFQTLVYSGLSCYLDSGPGRVILDRGRKASSRLHASEVSSPKSGKTDGNAEDEAGGEEGRERFKAPGDPYRRQLIEQTCRSNCRLHVEPPAILWPKPMWTGKQVITCILKTLVDGMAASRFSQCRRSRQGAQGLGSKPTDEDALNRYEGVNLTGKAKTPGDAWGGAEDGDKEEEVVIIRNSELLQGVFDKAQFGPTAGGLVHCVFLLFGGAAAGLLLQSLAALFCAFLKLRSATTSPADFVMRREGELQRQALVRQVIQAGTYLQEHFTARMNALMGWGDDGADNPLLPTLSESGSHAEAGGETGSGVAQDEQAKVASKDAALLHMAAASVAPKDATRESEMNGDAVGQDELSAALEGALKLEKLNLARLSDAAAYALRVLGTSTTSGDRTEPQSPSAFSADTDEAAKGRKGRVKHEEDALEDSERSTTLQRKDARSSESAYPLSLNPWVLSRLLKTPELLAASGALPTRKRMCEDLRRLIEILSQVQKTGSPTARKELLYFLACSPSLQQQLPHLAKVLGTERLLPAHQRLRTILAKESQTETLDGSFHCPPPNQMVSLPNGSAIQGDAALLQKRMYHPSWLWGGEEAGNPSAEGDSSDAAYAMAANIFEGTERYVLKGARNAGVGGGEGGMQLRTFLMPSLLTARRIGALYTGHFRGREDTFNEMLDAFFQSAMGKVASKSTDIMKGSYFLYRFPRNGFASMIKSGSKGSNVNFAMISVFLGQQSLEGQRVKFMTSDRSLPAFLPFDFGSRARGFITSSFLSGLKEEEYFFHCMAGREGLVDTAVKTAKSGYLQRSVTKGLEALTVRYDGSVRDADDSIVQFVYGDDGRDPAHRLTFEKIDMLLENPAILQRVHAPPAELSNGKQSANTKPGASEDLVADATDDAECLIQGCGSPLTCLGVTAFQFENDMQLVVDKAVARYESLRAAYSRTRETRHKKKRRKESGSEVSGASAARDARTTGLEKEELEKILRVIYHKCCMPPGEAVGCVAAQSIGEPATQMTLNTFHLAGHGAANVTMGIPRLRELLQQGAVTKTPILYIPLRTAANRLQDSPNADLEAREELDEGRVLVRNAGMALRSFTSFGLADCVHSVGVEANVCYQPPNCPKGCPAFHLPPYVSRNNSAQSIAPSSRMYWQYEVCLQLENLAHFSQVVKSFTPAQICTLVLRKVIRPFLKKAYRLMVAAVAHHGRTDFAEMRSDLQAFFQNAICQDNKLTQWDHRSKVKEILRTARVGDSTTGEATDELLSSGATVRAGNEDDRENGGGNKRAEADADEKEADGSDPASSADEEEKEEKGDDQDEGDDDQGEGDDDQREGDDDEQQSEGGRASESEQSDGEQESSKRQRSKSGQRADSARGDATHIKVEQTSEDESSASCEDEEATSSDEDDDDPEDDGHTGKAEESTVSSEKPAKGEVKRDRRTLDAAFESMFSPLLLSFARLVKGETFDMNTHLFFPQDKKQCSRASKTPLAVPAPVESDALWADGRKYKGFVLITREVASILHEVFVCPRTWRIILKFGWPFERCPYRLELLPLLMGLLKKSKMQEPEGVAAPRIVQGEGCVTKQKVEIQCEGSNFGWIHRMKDEAIDHNGILTNDVRAVLKYYGIEAARVCLARELERVFSAYGIKVDYRHLALIADFMTHGGTLRPFNRLGMAASNAPFLQMSYETSFKFLTEACERAAVDSLSTPSGSLVVGAPSVIGSQQHQVFTQLHPALHRQRDLFQLSRKSCVASQHGGTGDTKGEPEALVSRIKKKLGASEHQADNATDRKETDRAETAGEQEVTGVKKEKCSKRHKERRDSAMSNEAFQPGENGEDDDAKQKKKRKRKSFDFI</sequence>
<gene>
    <name evidence="14" type="ORF">TGRH88_027640</name>
</gene>
<dbReference type="PANTHER" id="PTHR19376">
    <property type="entry name" value="DNA-DIRECTED RNA POLYMERASE"/>
    <property type="match status" value="1"/>
</dbReference>
<feature type="compositionally biased region" description="Basic residues" evidence="12">
    <location>
        <begin position="2770"/>
        <end position="2782"/>
    </location>
</feature>
<dbReference type="Gene3D" id="6.10.250.2940">
    <property type="match status" value="1"/>
</dbReference>
<keyword evidence="10" id="KW-0539">Nucleus</keyword>
<evidence type="ECO:0000256" key="12">
    <source>
        <dbReference type="SAM" id="MobiDB-lite"/>
    </source>
</evidence>
<feature type="region of interest" description="Disordered" evidence="12">
    <location>
        <begin position="521"/>
        <end position="546"/>
    </location>
</feature>
<dbReference type="SUPFAM" id="SSF64484">
    <property type="entry name" value="beta and beta-prime subunits of DNA dependent RNA-polymerase"/>
    <property type="match status" value="2"/>
</dbReference>
<dbReference type="InterPro" id="IPR007081">
    <property type="entry name" value="RNA_pol_Rpb1_5"/>
</dbReference>
<comment type="similarity">
    <text evidence="2 11">Belongs to the RNA polymerase beta' chain family.</text>
</comment>
<evidence type="ECO:0000256" key="10">
    <source>
        <dbReference type="ARBA" id="ARBA00023242"/>
    </source>
</evidence>
<organism evidence="14 15">
    <name type="scientific">Toxoplasma gondii</name>
    <dbReference type="NCBI Taxonomy" id="5811"/>
    <lineage>
        <taxon>Eukaryota</taxon>
        <taxon>Sar</taxon>
        <taxon>Alveolata</taxon>
        <taxon>Apicomplexa</taxon>
        <taxon>Conoidasida</taxon>
        <taxon>Coccidia</taxon>
        <taxon>Eucoccidiorida</taxon>
        <taxon>Eimeriorina</taxon>
        <taxon>Sarcocystidae</taxon>
        <taxon>Toxoplasma</taxon>
    </lineage>
</organism>
<dbReference type="Gene3D" id="2.40.40.20">
    <property type="match status" value="1"/>
</dbReference>
<dbReference type="InterPro" id="IPR007083">
    <property type="entry name" value="RNA_pol_Rpb1_4"/>
</dbReference>
<feature type="compositionally biased region" description="Basic and acidic residues" evidence="12">
    <location>
        <begin position="2304"/>
        <end position="2317"/>
    </location>
</feature>
<evidence type="ECO:0000256" key="8">
    <source>
        <dbReference type="ARBA" id="ARBA00022842"/>
    </source>
</evidence>
<feature type="region of interest" description="Disordered" evidence="12">
    <location>
        <begin position="807"/>
        <end position="834"/>
    </location>
</feature>
<dbReference type="Gene3D" id="3.30.1490.180">
    <property type="entry name" value="RNA polymerase ii"/>
    <property type="match status" value="1"/>
</dbReference>
<keyword evidence="8" id="KW-0460">Magnesium</keyword>
<keyword evidence="15" id="KW-1185">Reference proteome</keyword>
<dbReference type="EC" id="2.7.7.6" evidence="11"/>
<dbReference type="InterPro" id="IPR000722">
    <property type="entry name" value="RNA_pol_asu"/>
</dbReference>
<feature type="compositionally biased region" description="Basic and acidic residues" evidence="12">
    <location>
        <begin position="2360"/>
        <end position="2369"/>
    </location>
</feature>
<dbReference type="Gene3D" id="1.10.132.30">
    <property type="match status" value="1"/>
</dbReference>
<comment type="caution">
    <text evidence="14">The sequence shown here is derived from an EMBL/GenBank/DDBJ whole genome shotgun (WGS) entry which is preliminary data.</text>
</comment>
<evidence type="ECO:0000313" key="14">
    <source>
        <dbReference type="EMBL" id="KAF4643097.1"/>
    </source>
</evidence>
<dbReference type="GO" id="GO:0006351">
    <property type="term" value="P:DNA-templated transcription"/>
    <property type="evidence" value="ECO:0007669"/>
    <property type="project" value="InterPro"/>
</dbReference>
<dbReference type="InterPro" id="IPR007080">
    <property type="entry name" value="RNA_pol_Rpb1_1"/>
</dbReference>
<feature type="region of interest" description="Disordered" evidence="12">
    <location>
        <begin position="982"/>
        <end position="1017"/>
    </location>
</feature>
<evidence type="ECO:0000256" key="3">
    <source>
        <dbReference type="ARBA" id="ARBA00022478"/>
    </source>
</evidence>
<evidence type="ECO:0000256" key="4">
    <source>
        <dbReference type="ARBA" id="ARBA00022679"/>
    </source>
</evidence>
<dbReference type="Gene3D" id="6.20.50.80">
    <property type="match status" value="1"/>
</dbReference>
<dbReference type="GO" id="GO:0003899">
    <property type="term" value="F:DNA-directed RNA polymerase activity"/>
    <property type="evidence" value="ECO:0007669"/>
    <property type="project" value="UniProtKB-EC"/>
</dbReference>
<dbReference type="InterPro" id="IPR044893">
    <property type="entry name" value="RNA_pol_Rpb1_clamp_domain"/>
</dbReference>
<keyword evidence="3 11" id="KW-0240">DNA-directed RNA polymerase</keyword>
<dbReference type="Pfam" id="PF00623">
    <property type="entry name" value="RNA_pol_Rpb1_2"/>
    <property type="match status" value="2"/>
</dbReference>
<feature type="region of interest" description="Disordered" evidence="12">
    <location>
        <begin position="1100"/>
        <end position="1119"/>
    </location>
</feature>
<evidence type="ECO:0000259" key="13">
    <source>
        <dbReference type="SMART" id="SM00663"/>
    </source>
</evidence>
<dbReference type="InterPro" id="IPR042102">
    <property type="entry name" value="RNA_pol_Rpb1_3_sf"/>
</dbReference>
<dbReference type="Gene3D" id="1.10.274.100">
    <property type="entry name" value="RNA polymerase Rpb1, domain 3"/>
    <property type="match status" value="1"/>
</dbReference>
<dbReference type="GO" id="GO:0046872">
    <property type="term" value="F:metal ion binding"/>
    <property type="evidence" value="ECO:0007669"/>
    <property type="project" value="UniProtKB-KW"/>
</dbReference>
<evidence type="ECO:0000256" key="11">
    <source>
        <dbReference type="RuleBase" id="RU004279"/>
    </source>
</evidence>
<feature type="compositionally biased region" description="Acidic residues" evidence="12">
    <location>
        <begin position="2238"/>
        <end position="2273"/>
    </location>
</feature>
<dbReference type="InterPro" id="IPR006592">
    <property type="entry name" value="RNA_pol_N"/>
</dbReference>
<dbReference type="Pfam" id="PF04998">
    <property type="entry name" value="RNA_pol_Rpb1_5"/>
    <property type="match status" value="1"/>
</dbReference>
<feature type="compositionally biased region" description="Polar residues" evidence="12">
    <location>
        <begin position="1334"/>
        <end position="1350"/>
    </location>
</feature>
<dbReference type="InterPro" id="IPR038120">
    <property type="entry name" value="Rpb1_funnel_sf"/>
</dbReference>
<feature type="compositionally biased region" description="Basic and acidic residues" evidence="12">
    <location>
        <begin position="1365"/>
        <end position="1387"/>
    </location>
</feature>
<evidence type="ECO:0000256" key="7">
    <source>
        <dbReference type="ARBA" id="ARBA00022833"/>
    </source>
</evidence>
<feature type="region of interest" description="Disordered" evidence="12">
    <location>
        <begin position="2186"/>
        <end position="2369"/>
    </location>
</feature>
<keyword evidence="5 11" id="KW-0548">Nucleotidyltransferase</keyword>
<feature type="region of interest" description="Disordered" evidence="12">
    <location>
        <begin position="1882"/>
        <end position="1912"/>
    </location>
</feature>
<feature type="compositionally biased region" description="Basic residues" evidence="12">
    <location>
        <begin position="1885"/>
        <end position="1894"/>
    </location>
</feature>
<accession>A0A7J6K7Q2</accession>
<proteinExistence type="inferred from homology"/>
<keyword evidence="4 11" id="KW-0808">Transferase</keyword>
<feature type="region of interest" description="Disordered" evidence="12">
    <location>
        <begin position="2704"/>
        <end position="2782"/>
    </location>
</feature>
<comment type="subcellular location">
    <subcellularLocation>
        <location evidence="1">Nucleus</location>
    </subcellularLocation>
</comment>
<dbReference type="InterPro" id="IPR045867">
    <property type="entry name" value="DNA-dir_RpoC_beta_prime"/>
</dbReference>
<comment type="catalytic activity">
    <reaction evidence="11">
        <text>RNA(n) + a ribonucleoside 5'-triphosphate = RNA(n+1) + diphosphate</text>
        <dbReference type="Rhea" id="RHEA:21248"/>
        <dbReference type="Rhea" id="RHEA-COMP:14527"/>
        <dbReference type="Rhea" id="RHEA-COMP:17342"/>
        <dbReference type="ChEBI" id="CHEBI:33019"/>
        <dbReference type="ChEBI" id="CHEBI:61557"/>
        <dbReference type="ChEBI" id="CHEBI:140395"/>
        <dbReference type="EC" id="2.7.7.6"/>
    </reaction>
</comment>
<feature type="compositionally biased region" description="Acidic residues" evidence="12">
    <location>
        <begin position="2318"/>
        <end position="2344"/>
    </location>
</feature>
<evidence type="ECO:0000313" key="15">
    <source>
        <dbReference type="Proteomes" id="UP000557509"/>
    </source>
</evidence>
<dbReference type="Proteomes" id="UP000557509">
    <property type="component" value="Unassembled WGS sequence"/>
</dbReference>
<feature type="region of interest" description="Disordered" evidence="12">
    <location>
        <begin position="1236"/>
        <end position="1264"/>
    </location>
</feature>
<reference evidence="14 15" key="1">
    <citation type="submission" date="2020-03" db="EMBL/GenBank/DDBJ databases">
        <title>Genome sequence of Toxoplasma gondii RH-88 strain.</title>
        <authorList>
            <person name="Lorenzi H.A."/>
            <person name="Venepally P."/>
            <person name="Rozenberg A."/>
            <person name="Sibley D."/>
        </authorList>
    </citation>
    <scope>NUCLEOTIDE SEQUENCE [LARGE SCALE GENOMIC DNA]</scope>
    <source>
        <strain evidence="14 15">RH-88</strain>
    </source>
</reference>
<feature type="region of interest" description="Disordered" evidence="12">
    <location>
        <begin position="199"/>
        <end position="254"/>
    </location>
</feature>
<evidence type="ECO:0000256" key="2">
    <source>
        <dbReference type="ARBA" id="ARBA00006460"/>
    </source>
</evidence>
<dbReference type="Gene3D" id="4.10.860.120">
    <property type="entry name" value="RNA polymerase II, clamp domain"/>
    <property type="match status" value="1"/>
</dbReference>
<dbReference type="InterPro" id="IPR015699">
    <property type="entry name" value="DNA-dir_RNA_pol1_lsu_N"/>
</dbReference>
<evidence type="ECO:0000256" key="9">
    <source>
        <dbReference type="ARBA" id="ARBA00023163"/>
    </source>
</evidence>
<keyword evidence="9 11" id="KW-0804">Transcription</keyword>
<feature type="compositionally biased region" description="Basic and acidic residues" evidence="12">
    <location>
        <begin position="2706"/>
        <end position="2726"/>
    </location>
</feature>
<protein>
    <recommendedName>
        <fullName evidence="11">DNA-directed RNA polymerase subunit</fullName>
        <ecNumber evidence="11">2.7.7.6</ecNumber>
    </recommendedName>
</protein>
<name>A0A7J6K7Q2_TOXGO</name>
<dbReference type="GO" id="GO:0005736">
    <property type="term" value="C:RNA polymerase I complex"/>
    <property type="evidence" value="ECO:0007669"/>
    <property type="project" value="TreeGrafter"/>
</dbReference>
<dbReference type="InterPro" id="IPR007066">
    <property type="entry name" value="RNA_pol_Rpb1_3"/>
</dbReference>
<dbReference type="Pfam" id="PF04997">
    <property type="entry name" value="RNA_pol_Rpb1_1"/>
    <property type="match status" value="1"/>
</dbReference>
<dbReference type="EMBL" id="JAAUHK010000192">
    <property type="protein sequence ID" value="KAF4643097.1"/>
    <property type="molecule type" value="Genomic_DNA"/>
</dbReference>
<evidence type="ECO:0000256" key="6">
    <source>
        <dbReference type="ARBA" id="ARBA00022723"/>
    </source>
</evidence>
<comment type="function">
    <text evidence="11">DNA-dependent RNA polymerase catalyzes the transcription of DNA into RNA using the four ribonucleoside triphosphates as substrates.</text>
</comment>
<feature type="domain" description="RNA polymerase N-terminal" evidence="13">
    <location>
        <begin position="436"/>
        <end position="941"/>
    </location>
</feature>